<dbReference type="PANTHER" id="PTHR33693">
    <property type="entry name" value="TYPE-5 URACIL-DNA GLYCOSYLASE"/>
    <property type="match status" value="1"/>
</dbReference>
<evidence type="ECO:0000313" key="15">
    <source>
        <dbReference type="Proteomes" id="UP000596351"/>
    </source>
</evidence>
<reference evidence="14 15" key="1">
    <citation type="submission" date="2018-09" db="EMBL/GenBank/DDBJ databases">
        <title>Rhizobium sp. MAE2-X.</title>
        <authorList>
            <person name="Lee Y."/>
            <person name="Jeon C.O."/>
        </authorList>
    </citation>
    <scope>NUCLEOTIDE SEQUENCE [LARGE SCALE GENOMIC DNA]</scope>
    <source>
        <strain evidence="14 15">MAE2-X</strain>
    </source>
</reference>
<dbReference type="PANTHER" id="PTHR33693:SF1">
    <property type="entry name" value="TYPE-4 URACIL-DNA GLYCOSYLASE"/>
    <property type="match status" value="1"/>
</dbReference>
<accession>A0ABX7EY48</accession>
<dbReference type="RefSeq" id="WP_203014161.1">
    <property type="nucleotide sequence ID" value="NZ_CP032405.1"/>
</dbReference>
<comment type="similarity">
    <text evidence="2">Belongs to the uracil-DNA glycosylase (UDG) superfamily. Type 4 (UDGa) family.</text>
</comment>
<dbReference type="Proteomes" id="UP000596351">
    <property type="component" value="Chromosome"/>
</dbReference>
<evidence type="ECO:0000256" key="11">
    <source>
        <dbReference type="ARBA" id="ARBA00023204"/>
    </source>
</evidence>
<protein>
    <recommendedName>
        <fullName evidence="4">Type-4 uracil-DNA glycosylase</fullName>
        <ecNumber evidence="3">3.2.2.27</ecNumber>
    </recommendedName>
</protein>
<keyword evidence="15" id="KW-1185">Reference proteome</keyword>
<proteinExistence type="inferred from homology"/>
<feature type="region of interest" description="Disordered" evidence="12">
    <location>
        <begin position="48"/>
        <end position="90"/>
    </location>
</feature>
<evidence type="ECO:0000256" key="2">
    <source>
        <dbReference type="ARBA" id="ARBA00006521"/>
    </source>
</evidence>
<keyword evidence="6" id="KW-0479">Metal-binding</keyword>
<keyword evidence="9" id="KW-0408">Iron</keyword>
<keyword evidence="5" id="KW-0004">4Fe-4S</keyword>
<evidence type="ECO:0000256" key="7">
    <source>
        <dbReference type="ARBA" id="ARBA00022763"/>
    </source>
</evidence>
<dbReference type="SMART" id="SM00986">
    <property type="entry name" value="UDG"/>
    <property type="match status" value="1"/>
</dbReference>
<evidence type="ECO:0000259" key="13">
    <source>
        <dbReference type="SMART" id="SM00986"/>
    </source>
</evidence>
<dbReference type="SUPFAM" id="SSF52141">
    <property type="entry name" value="Uracil-DNA glycosylase-like"/>
    <property type="match status" value="1"/>
</dbReference>
<organism evidence="14 15">
    <name type="scientific">Rhizobium rosettiformans</name>
    <dbReference type="NCBI Taxonomy" id="1368430"/>
    <lineage>
        <taxon>Bacteria</taxon>
        <taxon>Pseudomonadati</taxon>
        <taxon>Pseudomonadota</taxon>
        <taxon>Alphaproteobacteria</taxon>
        <taxon>Hyphomicrobiales</taxon>
        <taxon>Rhizobiaceae</taxon>
        <taxon>Rhizobium/Agrobacterium group</taxon>
        <taxon>Rhizobium</taxon>
    </lineage>
</organism>
<dbReference type="InterPro" id="IPR051536">
    <property type="entry name" value="UDG_Type-4/5"/>
</dbReference>
<evidence type="ECO:0000313" key="14">
    <source>
        <dbReference type="EMBL" id="QRF52435.1"/>
    </source>
</evidence>
<evidence type="ECO:0000256" key="5">
    <source>
        <dbReference type="ARBA" id="ARBA00022485"/>
    </source>
</evidence>
<dbReference type="SMART" id="SM00987">
    <property type="entry name" value="UreE_C"/>
    <property type="match status" value="1"/>
</dbReference>
<dbReference type="InterPro" id="IPR005273">
    <property type="entry name" value="Ura-DNA_glyco_family4"/>
</dbReference>
<comment type="catalytic activity">
    <reaction evidence="1">
        <text>Hydrolyzes single-stranded DNA or mismatched double-stranded DNA and polynucleotides, releasing free uracil.</text>
        <dbReference type="EC" id="3.2.2.27"/>
    </reaction>
</comment>
<feature type="domain" description="Uracil-DNA glycosylase-like" evidence="13">
    <location>
        <begin position="135"/>
        <end position="285"/>
    </location>
</feature>
<dbReference type="NCBIfam" id="TIGR00758">
    <property type="entry name" value="UDG_fam4"/>
    <property type="match status" value="1"/>
</dbReference>
<name>A0ABX7EY48_9HYPH</name>
<evidence type="ECO:0000256" key="6">
    <source>
        <dbReference type="ARBA" id="ARBA00022723"/>
    </source>
</evidence>
<evidence type="ECO:0000256" key="12">
    <source>
        <dbReference type="SAM" id="MobiDB-lite"/>
    </source>
</evidence>
<dbReference type="Gene3D" id="3.40.470.10">
    <property type="entry name" value="Uracil-DNA glycosylase-like domain"/>
    <property type="match status" value="1"/>
</dbReference>
<evidence type="ECO:0000256" key="4">
    <source>
        <dbReference type="ARBA" id="ARBA00019403"/>
    </source>
</evidence>
<keyword evidence="8" id="KW-0378">Hydrolase</keyword>
<dbReference type="EC" id="3.2.2.27" evidence="3"/>
<dbReference type="CDD" id="cd10030">
    <property type="entry name" value="UDG-F4_TTUDGA_SPO1dp_like"/>
    <property type="match status" value="1"/>
</dbReference>
<dbReference type="Pfam" id="PF03167">
    <property type="entry name" value="UDG"/>
    <property type="match status" value="1"/>
</dbReference>
<evidence type="ECO:0000256" key="1">
    <source>
        <dbReference type="ARBA" id="ARBA00001400"/>
    </source>
</evidence>
<keyword evidence="11" id="KW-0234">DNA repair</keyword>
<dbReference type="InterPro" id="IPR005122">
    <property type="entry name" value="Uracil-DNA_glycosylase-like"/>
</dbReference>
<keyword evidence="10" id="KW-0411">Iron-sulfur</keyword>
<gene>
    <name evidence="14" type="ORF">D4A92_13840</name>
</gene>
<dbReference type="InterPro" id="IPR036895">
    <property type="entry name" value="Uracil-DNA_glycosylase-like_sf"/>
</dbReference>
<evidence type="ECO:0000256" key="9">
    <source>
        <dbReference type="ARBA" id="ARBA00023004"/>
    </source>
</evidence>
<dbReference type="EMBL" id="CP032405">
    <property type="protein sequence ID" value="QRF52435.1"/>
    <property type="molecule type" value="Genomic_DNA"/>
</dbReference>
<keyword evidence="7" id="KW-0227">DNA damage</keyword>
<evidence type="ECO:0000256" key="3">
    <source>
        <dbReference type="ARBA" id="ARBA00012030"/>
    </source>
</evidence>
<sequence length="297" mass="31296">MIQARDMSSAELAALLAFHAEAGVEWLVEDDPIDRIAAFAAEKAARQVARPAADTPATNAQPRSLPGRGAAPPSERQPARAQPAQGSALPAIPDENAIAEARFAAEGARSLAELKTAIEAFTSCNLKTSARSTITAEGTGTAGIMVIGPMPNADDDREGQAFSGRAGLLLDRMLSAIGQSRESATITTIIPWRPPGDRMPSGPETAICRPFIERQIALAEPRLVLVLGNFAARFFFGETGTIHALRGKWRDIGAGGHAVPAMATLHPQELLAAPASKALAWIDLLAFSERVNPEQNG</sequence>
<evidence type="ECO:0000256" key="10">
    <source>
        <dbReference type="ARBA" id="ARBA00023014"/>
    </source>
</evidence>
<evidence type="ECO:0000256" key="8">
    <source>
        <dbReference type="ARBA" id="ARBA00022801"/>
    </source>
</evidence>